<comment type="caution">
    <text evidence="1">The sequence shown here is derived from an EMBL/GenBank/DDBJ whole genome shotgun (WGS) entry which is preliminary data.</text>
</comment>
<gene>
    <name evidence="1" type="ORF">D6D01_09328</name>
</gene>
<name>A0A4V4JRK4_AURPU</name>
<sequence>MSESAVNRTIFPCPVCEETFASPEELNLQGETHDPEPTYQYYVHEAGYVMDFMENPATWTFVNANDDHICNPYCPLCGALGHSNVEPST</sequence>
<protein>
    <recommendedName>
        <fullName evidence="3">C2H2-type domain-containing protein</fullName>
    </recommendedName>
</protein>
<organism evidence="1 2">
    <name type="scientific">Aureobasidium pullulans</name>
    <name type="common">Black yeast</name>
    <name type="synonym">Pullularia pullulans</name>
    <dbReference type="NCBI Taxonomy" id="5580"/>
    <lineage>
        <taxon>Eukaryota</taxon>
        <taxon>Fungi</taxon>
        <taxon>Dikarya</taxon>
        <taxon>Ascomycota</taxon>
        <taxon>Pezizomycotina</taxon>
        <taxon>Dothideomycetes</taxon>
        <taxon>Dothideomycetidae</taxon>
        <taxon>Dothideales</taxon>
        <taxon>Saccotheciaceae</taxon>
        <taxon>Aureobasidium</taxon>
    </lineage>
</organism>
<evidence type="ECO:0000313" key="1">
    <source>
        <dbReference type="EMBL" id="THY10313.1"/>
    </source>
</evidence>
<dbReference type="Proteomes" id="UP000306584">
    <property type="component" value="Unassembled WGS sequence"/>
</dbReference>
<reference evidence="1 2" key="1">
    <citation type="submission" date="2018-10" db="EMBL/GenBank/DDBJ databases">
        <title>Fifty Aureobasidium pullulans genomes reveal a recombining polyextremotolerant generalist.</title>
        <authorList>
            <person name="Gostincar C."/>
            <person name="Turk M."/>
            <person name="Zajc J."/>
            <person name="Gunde-Cimerman N."/>
        </authorList>
    </citation>
    <scope>NUCLEOTIDE SEQUENCE [LARGE SCALE GENOMIC DNA]</scope>
    <source>
        <strain evidence="1 2">EXF-6604</strain>
    </source>
</reference>
<dbReference type="EMBL" id="QZBD01000620">
    <property type="protein sequence ID" value="THY10313.1"/>
    <property type="molecule type" value="Genomic_DNA"/>
</dbReference>
<evidence type="ECO:0000313" key="2">
    <source>
        <dbReference type="Proteomes" id="UP000306584"/>
    </source>
</evidence>
<proteinExistence type="predicted"/>
<accession>A0A4V4JRK4</accession>
<dbReference type="AlphaFoldDB" id="A0A4V4JRK4"/>
<evidence type="ECO:0008006" key="3">
    <source>
        <dbReference type="Google" id="ProtNLM"/>
    </source>
</evidence>